<evidence type="ECO:0000256" key="1">
    <source>
        <dbReference type="SAM" id="SignalP"/>
    </source>
</evidence>
<keyword evidence="3" id="KW-1185">Reference proteome</keyword>
<accession>A0ABV5Z7T0</accession>
<dbReference type="EMBL" id="JBHLZN010000001">
    <property type="protein sequence ID" value="MFB9885336.1"/>
    <property type="molecule type" value="Genomic_DNA"/>
</dbReference>
<name>A0ABV5Z7T0_9GAMM</name>
<dbReference type="RefSeq" id="WP_027313087.1">
    <property type="nucleotide sequence ID" value="NZ_JAUESS010000009.1"/>
</dbReference>
<reference evidence="2 3" key="1">
    <citation type="submission" date="2024-09" db="EMBL/GenBank/DDBJ databases">
        <authorList>
            <person name="Sun Q."/>
            <person name="Mori K."/>
        </authorList>
    </citation>
    <scope>NUCLEOTIDE SEQUENCE [LARGE SCALE GENOMIC DNA]</scope>
    <source>
        <strain evidence="2 3">ATCC 51285</strain>
    </source>
</reference>
<sequence>MNTKQKLSGAAMALAAASLFGSAMLTPAVVSADEAKVECWGVNSCKGHNDCKTANNECKGQGSCQGQGFLSMTADECSSKGGTVKS</sequence>
<feature type="chain" id="PRO_5047419897" description="Silver efflux pump" evidence="1">
    <location>
        <begin position="33"/>
        <end position="86"/>
    </location>
</feature>
<evidence type="ECO:0000313" key="2">
    <source>
        <dbReference type="EMBL" id="MFB9885336.1"/>
    </source>
</evidence>
<evidence type="ECO:0008006" key="4">
    <source>
        <dbReference type="Google" id="ProtNLM"/>
    </source>
</evidence>
<feature type="signal peptide" evidence="1">
    <location>
        <begin position="1"/>
        <end position="32"/>
    </location>
</feature>
<protein>
    <recommendedName>
        <fullName evidence="4">Silver efflux pump</fullName>
    </recommendedName>
</protein>
<organism evidence="2 3">
    <name type="scientific">Balneatrix alpica</name>
    <dbReference type="NCBI Taxonomy" id="75684"/>
    <lineage>
        <taxon>Bacteria</taxon>
        <taxon>Pseudomonadati</taxon>
        <taxon>Pseudomonadota</taxon>
        <taxon>Gammaproteobacteria</taxon>
        <taxon>Oceanospirillales</taxon>
        <taxon>Balneatrichaceae</taxon>
        <taxon>Balneatrix</taxon>
    </lineage>
</organism>
<keyword evidence="1" id="KW-0732">Signal</keyword>
<gene>
    <name evidence="2" type="ORF">ACFFLH_02760</name>
</gene>
<dbReference type="Proteomes" id="UP001589628">
    <property type="component" value="Unassembled WGS sequence"/>
</dbReference>
<proteinExistence type="predicted"/>
<comment type="caution">
    <text evidence="2">The sequence shown here is derived from an EMBL/GenBank/DDBJ whole genome shotgun (WGS) entry which is preliminary data.</text>
</comment>
<evidence type="ECO:0000313" key="3">
    <source>
        <dbReference type="Proteomes" id="UP001589628"/>
    </source>
</evidence>